<proteinExistence type="predicted"/>
<dbReference type="Pfam" id="PF16396">
    <property type="entry name" value="DUF5005"/>
    <property type="match status" value="1"/>
</dbReference>
<evidence type="ECO:0000313" key="2">
    <source>
        <dbReference type="Proteomes" id="UP000274271"/>
    </source>
</evidence>
<keyword evidence="2" id="KW-1185">Reference proteome</keyword>
<dbReference type="EMBL" id="RQJP01000002">
    <property type="protein sequence ID" value="RRB15220.1"/>
    <property type="molecule type" value="Genomic_DNA"/>
</dbReference>
<name>A0A3P1CPT6_9BACT</name>
<dbReference type="InterPro" id="IPR032169">
    <property type="entry name" value="DUF5005"/>
</dbReference>
<dbReference type="AlphaFoldDB" id="A0A3P1CPT6"/>
<protein>
    <submittedName>
        <fullName evidence="1">DUF5005 domain-containing protein</fullName>
    </submittedName>
</protein>
<accession>A0A3P1CPT6</accession>
<evidence type="ECO:0000313" key="1">
    <source>
        <dbReference type="EMBL" id="RRB15220.1"/>
    </source>
</evidence>
<organism evidence="1 2">
    <name type="scientific">Larkinella knui</name>
    <dbReference type="NCBI Taxonomy" id="2025310"/>
    <lineage>
        <taxon>Bacteria</taxon>
        <taxon>Pseudomonadati</taxon>
        <taxon>Bacteroidota</taxon>
        <taxon>Cytophagia</taxon>
        <taxon>Cytophagales</taxon>
        <taxon>Spirosomataceae</taxon>
        <taxon>Larkinella</taxon>
    </lineage>
</organism>
<comment type="caution">
    <text evidence="1">The sequence shown here is derived from an EMBL/GenBank/DDBJ whole genome shotgun (WGS) entry which is preliminary data.</text>
</comment>
<dbReference type="OrthoDB" id="9765957at2"/>
<dbReference type="Proteomes" id="UP000274271">
    <property type="component" value="Unassembled WGS sequence"/>
</dbReference>
<sequence length="213" mass="24879">MYKDASDQFSVFRSGTRYYLFTQEIVFGRRLFLSESTSPIGTWTAKRLLYTVPPEQGTGKVFTYNALVHPELSRNGDLMISYCVNATDFADHFNSPGSADRYRPYFIRVNNWQYTELKLFTFYNNLTIAMDNFDEQEDNIFLPNENKHEKLREAFINLLSSVDSTINWSKVQWDYKEGEGFGSCTSDDLETRKKLQAAFYFLNPDWSRGLEQS</sequence>
<reference evidence="1 2" key="1">
    <citation type="submission" date="2018-11" db="EMBL/GenBank/DDBJ databases">
        <authorList>
            <person name="Zhou Z."/>
            <person name="Wang G."/>
        </authorList>
    </citation>
    <scope>NUCLEOTIDE SEQUENCE [LARGE SCALE GENOMIC DNA]</scope>
    <source>
        <strain evidence="1 2">KCTC42998</strain>
    </source>
</reference>
<gene>
    <name evidence="1" type="ORF">EHT87_11800</name>
</gene>